<dbReference type="eggNOG" id="KOG4402">
    <property type="taxonomic scope" value="Eukaryota"/>
</dbReference>
<evidence type="ECO:0000256" key="2">
    <source>
        <dbReference type="SAM" id="MobiDB-lite"/>
    </source>
</evidence>
<reference evidence="3 4" key="1">
    <citation type="journal article" date="2007" name="Nature">
        <title>Evolution of genes and genomes on the Drosophila phylogeny.</title>
        <authorList>
            <consortium name="Drosophila 12 Genomes Consortium"/>
            <person name="Clark A.G."/>
            <person name="Eisen M.B."/>
            <person name="Smith D.R."/>
            <person name="Bergman C.M."/>
            <person name="Oliver B."/>
            <person name="Markow T.A."/>
            <person name="Kaufman T.C."/>
            <person name="Kellis M."/>
            <person name="Gelbart W."/>
            <person name="Iyer V.N."/>
            <person name="Pollard D.A."/>
            <person name="Sackton T.B."/>
            <person name="Larracuente A.M."/>
            <person name="Singh N.D."/>
            <person name="Abad J.P."/>
            <person name="Abt D.N."/>
            <person name="Adryan B."/>
            <person name="Aguade M."/>
            <person name="Akashi H."/>
            <person name="Anderson W.W."/>
            <person name="Aquadro C.F."/>
            <person name="Ardell D.H."/>
            <person name="Arguello R."/>
            <person name="Artieri C.G."/>
            <person name="Barbash D.A."/>
            <person name="Barker D."/>
            <person name="Barsanti P."/>
            <person name="Batterham P."/>
            <person name="Batzoglou S."/>
            <person name="Begun D."/>
            <person name="Bhutkar A."/>
            <person name="Blanco E."/>
            <person name="Bosak S.A."/>
            <person name="Bradley R.K."/>
            <person name="Brand A.D."/>
            <person name="Brent M.R."/>
            <person name="Brooks A.N."/>
            <person name="Brown R.H."/>
            <person name="Butlin R.K."/>
            <person name="Caggese C."/>
            <person name="Calvi B.R."/>
            <person name="Bernardo de Carvalho A."/>
            <person name="Caspi A."/>
            <person name="Castrezana S."/>
            <person name="Celniker S.E."/>
            <person name="Chang J.L."/>
            <person name="Chapple C."/>
            <person name="Chatterji S."/>
            <person name="Chinwalla A."/>
            <person name="Civetta A."/>
            <person name="Clifton S.W."/>
            <person name="Comeron J.M."/>
            <person name="Costello J.C."/>
            <person name="Coyne J.A."/>
            <person name="Daub J."/>
            <person name="David R.G."/>
            <person name="Delcher A.L."/>
            <person name="Delehaunty K."/>
            <person name="Do C.B."/>
            <person name="Ebling H."/>
            <person name="Edwards K."/>
            <person name="Eickbush T."/>
            <person name="Evans J.D."/>
            <person name="Filipski A."/>
            <person name="Findeiss S."/>
            <person name="Freyhult E."/>
            <person name="Fulton L."/>
            <person name="Fulton R."/>
            <person name="Garcia A.C."/>
            <person name="Gardiner A."/>
            <person name="Garfield D.A."/>
            <person name="Garvin B.E."/>
            <person name="Gibson G."/>
            <person name="Gilbert D."/>
            <person name="Gnerre S."/>
            <person name="Godfrey J."/>
            <person name="Good R."/>
            <person name="Gotea V."/>
            <person name="Gravely B."/>
            <person name="Greenberg A.J."/>
            <person name="Griffiths-Jones S."/>
            <person name="Gross S."/>
            <person name="Guigo R."/>
            <person name="Gustafson E.A."/>
            <person name="Haerty W."/>
            <person name="Hahn M.W."/>
            <person name="Halligan D.L."/>
            <person name="Halpern A.L."/>
            <person name="Halter G.M."/>
            <person name="Han M.V."/>
            <person name="Heger A."/>
            <person name="Hillier L."/>
            <person name="Hinrichs A.S."/>
            <person name="Holmes I."/>
            <person name="Hoskins R.A."/>
            <person name="Hubisz M.J."/>
            <person name="Hultmark D."/>
            <person name="Huntley M.A."/>
            <person name="Jaffe D.B."/>
            <person name="Jagadeeshan S."/>
            <person name="Jeck W.R."/>
            <person name="Johnson J."/>
            <person name="Jones C.D."/>
            <person name="Jordan W.C."/>
            <person name="Karpen G.H."/>
            <person name="Kataoka E."/>
            <person name="Keightley P.D."/>
            <person name="Kheradpour P."/>
            <person name="Kirkness E.F."/>
            <person name="Koerich L.B."/>
            <person name="Kristiansen K."/>
            <person name="Kudrna D."/>
            <person name="Kulathinal R.J."/>
            <person name="Kumar S."/>
            <person name="Kwok R."/>
            <person name="Lander E."/>
            <person name="Langley C.H."/>
            <person name="Lapoint R."/>
            <person name="Lazzaro B.P."/>
            <person name="Lee S.J."/>
            <person name="Levesque L."/>
            <person name="Li R."/>
            <person name="Lin C.F."/>
            <person name="Lin M.F."/>
            <person name="Lindblad-Toh K."/>
            <person name="Llopart A."/>
            <person name="Long M."/>
            <person name="Low L."/>
            <person name="Lozovsky E."/>
            <person name="Lu J."/>
            <person name="Luo M."/>
            <person name="Machado C.A."/>
            <person name="Makalowski W."/>
            <person name="Marzo M."/>
            <person name="Matsuda M."/>
            <person name="Matzkin L."/>
            <person name="McAllister B."/>
            <person name="McBride C.S."/>
            <person name="McKernan B."/>
            <person name="McKernan K."/>
            <person name="Mendez-Lago M."/>
            <person name="Minx P."/>
            <person name="Mollenhauer M.U."/>
            <person name="Montooth K."/>
            <person name="Mount S.M."/>
            <person name="Mu X."/>
            <person name="Myers E."/>
            <person name="Negre B."/>
            <person name="Newfeld S."/>
            <person name="Nielsen R."/>
            <person name="Noor M.A."/>
            <person name="O'Grady P."/>
            <person name="Pachter L."/>
            <person name="Papaceit M."/>
            <person name="Parisi M.J."/>
            <person name="Parisi M."/>
            <person name="Parts L."/>
            <person name="Pedersen J.S."/>
            <person name="Pesole G."/>
            <person name="Phillippy A.M."/>
            <person name="Ponting C.P."/>
            <person name="Pop M."/>
            <person name="Porcelli D."/>
            <person name="Powell J.R."/>
            <person name="Prohaska S."/>
            <person name="Pruitt K."/>
            <person name="Puig M."/>
            <person name="Quesneville H."/>
            <person name="Ram K.R."/>
            <person name="Rand D."/>
            <person name="Rasmussen M.D."/>
            <person name="Reed L.K."/>
            <person name="Reenan R."/>
            <person name="Reily A."/>
            <person name="Remington K.A."/>
            <person name="Rieger T.T."/>
            <person name="Ritchie M.G."/>
            <person name="Robin C."/>
            <person name="Rogers Y.H."/>
            <person name="Rohde C."/>
            <person name="Rozas J."/>
            <person name="Rubenfield M.J."/>
            <person name="Ruiz A."/>
            <person name="Russo S."/>
            <person name="Salzberg S.L."/>
            <person name="Sanchez-Gracia A."/>
            <person name="Saranga D.J."/>
            <person name="Sato H."/>
            <person name="Schaeffer S.W."/>
            <person name="Schatz M.C."/>
            <person name="Schlenke T."/>
            <person name="Schwartz R."/>
            <person name="Segarra C."/>
            <person name="Singh R.S."/>
            <person name="Sirot L."/>
            <person name="Sirota M."/>
            <person name="Sisneros N.B."/>
            <person name="Smith C.D."/>
            <person name="Smith T.F."/>
            <person name="Spieth J."/>
            <person name="Stage D.E."/>
            <person name="Stark A."/>
            <person name="Stephan W."/>
            <person name="Strausberg R.L."/>
            <person name="Strempel S."/>
            <person name="Sturgill D."/>
            <person name="Sutton G."/>
            <person name="Sutton G.G."/>
            <person name="Tao W."/>
            <person name="Teichmann S."/>
            <person name="Tobari Y.N."/>
            <person name="Tomimura Y."/>
            <person name="Tsolas J.M."/>
            <person name="Valente V.L."/>
            <person name="Venter E."/>
            <person name="Venter J.C."/>
            <person name="Vicario S."/>
            <person name="Vieira F.G."/>
            <person name="Vilella A.J."/>
            <person name="Villasante A."/>
            <person name="Walenz B."/>
            <person name="Wang J."/>
            <person name="Wasserman M."/>
            <person name="Watts T."/>
            <person name="Wilson D."/>
            <person name="Wilson R.K."/>
            <person name="Wing R.A."/>
            <person name="Wolfner M.F."/>
            <person name="Wong A."/>
            <person name="Wong G.K."/>
            <person name="Wu C.I."/>
            <person name="Wu G."/>
            <person name="Yamamoto D."/>
            <person name="Yang H.P."/>
            <person name="Yang S.P."/>
            <person name="Yorke J.A."/>
            <person name="Yoshida K."/>
            <person name="Zdobnov E."/>
            <person name="Zhang P."/>
            <person name="Zhang Y."/>
            <person name="Zimin A.V."/>
            <person name="Baldwin J."/>
            <person name="Abdouelleil A."/>
            <person name="Abdulkadir J."/>
            <person name="Abebe A."/>
            <person name="Abera B."/>
            <person name="Abreu J."/>
            <person name="Acer S.C."/>
            <person name="Aftuck L."/>
            <person name="Alexander A."/>
            <person name="An P."/>
            <person name="Anderson E."/>
            <person name="Anderson S."/>
            <person name="Arachi H."/>
            <person name="Azer M."/>
            <person name="Bachantsang P."/>
            <person name="Barry A."/>
            <person name="Bayul T."/>
            <person name="Berlin A."/>
            <person name="Bessette D."/>
            <person name="Bloom T."/>
            <person name="Blye J."/>
            <person name="Boguslavskiy L."/>
            <person name="Bonnet C."/>
            <person name="Boukhgalter B."/>
            <person name="Bourzgui I."/>
            <person name="Brown A."/>
            <person name="Cahill P."/>
            <person name="Channer S."/>
            <person name="Cheshatsang Y."/>
            <person name="Chuda L."/>
            <person name="Citroen M."/>
            <person name="Collymore A."/>
            <person name="Cooke P."/>
            <person name="Costello M."/>
            <person name="D'Aco K."/>
            <person name="Daza R."/>
            <person name="De Haan G."/>
            <person name="DeGray S."/>
            <person name="DeMaso C."/>
            <person name="Dhargay N."/>
            <person name="Dooley K."/>
            <person name="Dooley E."/>
            <person name="Doricent M."/>
            <person name="Dorje P."/>
            <person name="Dorjee K."/>
            <person name="Dupes A."/>
            <person name="Elong R."/>
            <person name="Falk J."/>
            <person name="Farina A."/>
            <person name="Faro S."/>
            <person name="Ferguson D."/>
            <person name="Fisher S."/>
            <person name="Foley C.D."/>
            <person name="Franke A."/>
            <person name="Friedrich D."/>
            <person name="Gadbois L."/>
            <person name="Gearin G."/>
            <person name="Gearin C.R."/>
            <person name="Giannoukos G."/>
            <person name="Goode T."/>
            <person name="Graham J."/>
            <person name="Grandbois E."/>
            <person name="Grewal S."/>
            <person name="Gyaltsen K."/>
            <person name="Hafez N."/>
            <person name="Hagos B."/>
            <person name="Hall J."/>
            <person name="Henson C."/>
            <person name="Hollinger A."/>
            <person name="Honan T."/>
            <person name="Huard M.D."/>
            <person name="Hughes L."/>
            <person name="Hurhula B."/>
            <person name="Husby M.E."/>
            <person name="Kamat A."/>
            <person name="Kanga B."/>
            <person name="Kashin S."/>
            <person name="Khazanovich D."/>
            <person name="Kisner P."/>
            <person name="Lance K."/>
            <person name="Lara M."/>
            <person name="Lee W."/>
            <person name="Lennon N."/>
            <person name="Letendre F."/>
            <person name="LeVine R."/>
            <person name="Lipovsky A."/>
            <person name="Liu X."/>
            <person name="Liu J."/>
            <person name="Liu S."/>
            <person name="Lokyitsang T."/>
            <person name="Lokyitsang Y."/>
            <person name="Lubonja R."/>
            <person name="Lui A."/>
            <person name="MacDonald P."/>
            <person name="Magnisalis V."/>
            <person name="Maru K."/>
            <person name="Matthews C."/>
            <person name="McCusker W."/>
            <person name="McDonough S."/>
            <person name="Mehta T."/>
            <person name="Meldrim J."/>
            <person name="Meneus L."/>
            <person name="Mihai O."/>
            <person name="Mihalev A."/>
            <person name="Mihova T."/>
            <person name="Mittelman R."/>
            <person name="Mlenga V."/>
            <person name="Montmayeur A."/>
            <person name="Mulrain L."/>
            <person name="Navidi A."/>
            <person name="Naylor J."/>
            <person name="Negash T."/>
            <person name="Nguyen T."/>
            <person name="Nguyen N."/>
            <person name="Nicol R."/>
            <person name="Norbu C."/>
            <person name="Norbu N."/>
            <person name="Novod N."/>
            <person name="O'Neill B."/>
            <person name="Osman S."/>
            <person name="Markiewicz E."/>
            <person name="Oyono O.L."/>
            <person name="Patti C."/>
            <person name="Phunkhang P."/>
            <person name="Pierre F."/>
            <person name="Priest M."/>
            <person name="Raghuraman S."/>
            <person name="Rege F."/>
            <person name="Reyes R."/>
            <person name="Rise C."/>
            <person name="Rogov P."/>
            <person name="Ross K."/>
            <person name="Ryan E."/>
            <person name="Settipalli S."/>
            <person name="Shea T."/>
            <person name="Sherpa N."/>
            <person name="Shi L."/>
            <person name="Shih D."/>
            <person name="Sparrow T."/>
            <person name="Spaulding J."/>
            <person name="Stalker J."/>
            <person name="Stange-Thomann N."/>
            <person name="Stavropoulos S."/>
            <person name="Stone C."/>
            <person name="Strader C."/>
            <person name="Tesfaye S."/>
            <person name="Thomson T."/>
            <person name="Thoulutsang Y."/>
            <person name="Thoulutsang D."/>
            <person name="Topham K."/>
            <person name="Topping I."/>
            <person name="Tsamla T."/>
            <person name="Vassiliev H."/>
            <person name="Vo A."/>
            <person name="Wangchuk T."/>
            <person name="Wangdi T."/>
            <person name="Weiand M."/>
            <person name="Wilkinson J."/>
            <person name="Wilson A."/>
            <person name="Yadav S."/>
            <person name="Young G."/>
            <person name="Yu Q."/>
            <person name="Zembek L."/>
            <person name="Zhong D."/>
            <person name="Zimmer A."/>
            <person name="Zwirko Z."/>
            <person name="Jaffe D.B."/>
            <person name="Alvarez P."/>
            <person name="Brockman W."/>
            <person name="Butler J."/>
            <person name="Chin C."/>
            <person name="Gnerre S."/>
            <person name="Grabherr M."/>
            <person name="Kleber M."/>
            <person name="Mauceli E."/>
            <person name="MacCallum I."/>
        </authorList>
    </citation>
    <scope>NUCLEOTIDE SEQUENCE [LARGE SCALE GENOMIC DNA]</scope>
    <source>
        <strain evidence="4">Tucson 14030-0811.24</strain>
    </source>
</reference>
<dbReference type="InterPro" id="IPR018737">
    <property type="entry name" value="DREAM_LIN52"/>
</dbReference>
<dbReference type="AlphaFoldDB" id="B4NDG3"/>
<evidence type="ECO:0008006" key="5">
    <source>
        <dbReference type="Google" id="ProtNLM"/>
    </source>
</evidence>
<feature type="compositionally biased region" description="Polar residues" evidence="2">
    <location>
        <begin position="20"/>
        <end position="29"/>
    </location>
</feature>
<organism evidence="3 4">
    <name type="scientific">Drosophila willistoni</name>
    <name type="common">Fruit fly</name>
    <dbReference type="NCBI Taxonomy" id="7260"/>
    <lineage>
        <taxon>Eukaryota</taxon>
        <taxon>Metazoa</taxon>
        <taxon>Ecdysozoa</taxon>
        <taxon>Arthropoda</taxon>
        <taxon>Hexapoda</taxon>
        <taxon>Insecta</taxon>
        <taxon>Pterygota</taxon>
        <taxon>Neoptera</taxon>
        <taxon>Endopterygota</taxon>
        <taxon>Diptera</taxon>
        <taxon>Brachycera</taxon>
        <taxon>Muscomorpha</taxon>
        <taxon>Ephydroidea</taxon>
        <taxon>Drosophilidae</taxon>
        <taxon>Drosophila</taxon>
        <taxon>Sophophora</taxon>
    </lineage>
</organism>
<dbReference type="EMBL" id="CH964239">
    <property type="protein sequence ID" value="EDW82869.2"/>
    <property type="molecule type" value="Genomic_DNA"/>
</dbReference>
<protein>
    <recommendedName>
        <fullName evidence="5">Protein lin-52 homolog</fullName>
    </recommendedName>
</protein>
<dbReference type="OrthoDB" id="5834362at2759"/>
<comment type="similarity">
    <text evidence="1">Belongs to the lin-52 family.</text>
</comment>
<evidence type="ECO:0000313" key="3">
    <source>
        <dbReference type="EMBL" id="EDW82869.2"/>
    </source>
</evidence>
<dbReference type="FunCoup" id="B4NDG3">
    <property type="interactions" value="536"/>
</dbReference>
<dbReference type="Pfam" id="PF10044">
    <property type="entry name" value="LIN52"/>
    <property type="match status" value="1"/>
</dbReference>
<feature type="region of interest" description="Disordered" evidence="2">
    <location>
        <begin position="18"/>
        <end position="50"/>
    </location>
</feature>
<name>B4NDG3_DROWI</name>
<dbReference type="GO" id="GO:0006355">
    <property type="term" value="P:regulation of DNA-templated transcription"/>
    <property type="evidence" value="ECO:0007669"/>
    <property type="project" value="InterPro"/>
</dbReference>
<sequence>MSTLESRIAVLDPECMLKTNDATGDNDANVSMDEDTEDPSTTVADKEPKDEDDLISMETLRESPLQWPERCMEEFLTASHTPIHTPIVDCAQSWTDTDMAKINKLASMTPDQLIEKIKLMHDEIYQLGLREAKEMTRGKLLGIFDRDRTPKTRKQ</sequence>
<proteinExistence type="inferred from homology"/>
<dbReference type="Proteomes" id="UP000007798">
    <property type="component" value="Unassembled WGS sequence"/>
</dbReference>
<dbReference type="InParanoid" id="B4NDG3"/>
<keyword evidence="4" id="KW-1185">Reference proteome</keyword>
<dbReference type="HOGENOM" id="CLU_143062_0_0_1"/>
<accession>B4NDG3</accession>
<dbReference type="PANTHER" id="PTHR31489">
    <property type="entry name" value="LIN52 FAMILY MEMBER"/>
    <property type="match status" value="1"/>
</dbReference>
<evidence type="ECO:0000256" key="1">
    <source>
        <dbReference type="ARBA" id="ARBA00005456"/>
    </source>
</evidence>
<dbReference type="PANTHER" id="PTHR31489:SF2">
    <property type="entry name" value="PROTEIN LIN-52 HOMOLOG"/>
    <property type="match status" value="1"/>
</dbReference>
<evidence type="ECO:0000313" key="4">
    <source>
        <dbReference type="Proteomes" id="UP000007798"/>
    </source>
</evidence>
<dbReference type="STRING" id="7260.B4NDG3"/>
<dbReference type="GO" id="GO:0070176">
    <property type="term" value="C:DRM complex"/>
    <property type="evidence" value="ECO:0007669"/>
    <property type="project" value="InterPro"/>
</dbReference>
<gene>
    <name evidence="3" type="primary">Dwil\GK10233</name>
    <name evidence="3" type="ORF">Dwil_GK10233</name>
</gene>
<dbReference type="KEGG" id="dwi:6648678"/>